<reference evidence="1 2" key="1">
    <citation type="submission" date="2019-08" db="EMBL/GenBank/DDBJ databases">
        <title>In-depth cultivation of the pig gut microbiome towards novel bacterial diversity and tailored functional studies.</title>
        <authorList>
            <person name="Wylensek D."/>
            <person name="Hitch T.C.A."/>
            <person name="Clavel T."/>
        </authorList>
    </citation>
    <scope>NUCLEOTIDE SEQUENCE [LARGE SCALE GENOMIC DNA]</scope>
    <source>
        <strain evidence="1 2">BBE-744-WT-12</strain>
    </source>
</reference>
<dbReference type="Proteomes" id="UP000435649">
    <property type="component" value="Unassembled WGS sequence"/>
</dbReference>
<protein>
    <submittedName>
        <fullName evidence="1">Uncharacterized protein</fullName>
    </submittedName>
</protein>
<accession>A0A844G5X5</accession>
<comment type="caution">
    <text evidence="1">The sequence shown here is derived from an EMBL/GenBank/DDBJ whole genome shotgun (WGS) entry which is preliminary data.</text>
</comment>
<evidence type="ECO:0000313" key="1">
    <source>
        <dbReference type="EMBL" id="MST97739.1"/>
    </source>
</evidence>
<dbReference type="EMBL" id="VUNS01000012">
    <property type="protein sequence ID" value="MST97739.1"/>
    <property type="molecule type" value="Genomic_DNA"/>
</dbReference>
<name>A0A844G5X5_9BACT</name>
<proteinExistence type="predicted"/>
<gene>
    <name evidence="1" type="ORF">FYJ85_11885</name>
</gene>
<organism evidence="1 2">
    <name type="scientific">Victivallis lenta</name>
    <dbReference type="NCBI Taxonomy" id="2606640"/>
    <lineage>
        <taxon>Bacteria</taxon>
        <taxon>Pseudomonadati</taxon>
        <taxon>Lentisphaerota</taxon>
        <taxon>Lentisphaeria</taxon>
        <taxon>Victivallales</taxon>
        <taxon>Victivallaceae</taxon>
        <taxon>Victivallis</taxon>
    </lineage>
</organism>
<evidence type="ECO:0000313" key="2">
    <source>
        <dbReference type="Proteomes" id="UP000435649"/>
    </source>
</evidence>
<dbReference type="RefSeq" id="WP_154418810.1">
    <property type="nucleotide sequence ID" value="NZ_VUNS01000012.1"/>
</dbReference>
<sequence length="156" mass="18117">MEETMLTETEEKFFTDRFEKMSFARTGNDPKEEIIEPEIVDAVPIPSASSSEQKNDSLILSFQQRFHVSPFPLTAEKLEIIVRAIDWEGPQHLGFFYPVELRKECGILIPYPILHFSDVGFQRMLATWNCNSCFFKCQAIGTVLNFYYYLQSNGRK</sequence>
<keyword evidence="2" id="KW-1185">Reference proteome</keyword>
<dbReference type="AlphaFoldDB" id="A0A844G5X5"/>